<comment type="caution">
    <text evidence="1">The sequence shown here is derived from an EMBL/GenBank/DDBJ whole genome shotgun (WGS) entry which is preliminary data.</text>
</comment>
<reference evidence="1" key="1">
    <citation type="journal article" date="2023" name="Insect Mol. Biol.">
        <title>Genome sequencing provides insights into the evolution of gene families encoding plant cell wall-degrading enzymes in longhorned beetles.</title>
        <authorList>
            <person name="Shin N.R."/>
            <person name="Okamura Y."/>
            <person name="Kirsch R."/>
            <person name="Pauchet Y."/>
        </authorList>
    </citation>
    <scope>NUCLEOTIDE SEQUENCE</scope>
    <source>
        <strain evidence="1">MMC_N1</strain>
    </source>
</reference>
<evidence type="ECO:0000313" key="2">
    <source>
        <dbReference type="Proteomes" id="UP001162164"/>
    </source>
</evidence>
<proteinExistence type="predicted"/>
<accession>A0ABQ9J535</accession>
<dbReference type="Proteomes" id="UP001162164">
    <property type="component" value="Unassembled WGS sequence"/>
</dbReference>
<gene>
    <name evidence="1" type="ORF">NQ317_004615</name>
</gene>
<name>A0ABQ9J535_9CUCU</name>
<protein>
    <submittedName>
        <fullName evidence="1">Uncharacterized protein</fullName>
    </submittedName>
</protein>
<dbReference type="EMBL" id="JAPWTJ010001256">
    <property type="protein sequence ID" value="KAJ8973017.1"/>
    <property type="molecule type" value="Genomic_DNA"/>
</dbReference>
<keyword evidence="2" id="KW-1185">Reference proteome</keyword>
<sequence length="182" mass="21348">MEDFLLNINDKEYIYGELVLTRDEVDAGETRTGEFEQNNPWRKERRVNLDCAFVHYLVKELRISEFYRTHFIEKWSAGIQKELYIVLQPTKYDLLDINWNDRVYTMVREKMRTGTRSFLAVDIRRGVFSPGRLLSQLRRHCGQNLNQPTQTGIEIGRCQRSGALSIVPQFKPDSEEEVQAGS</sequence>
<organism evidence="1 2">
    <name type="scientific">Molorchus minor</name>
    <dbReference type="NCBI Taxonomy" id="1323400"/>
    <lineage>
        <taxon>Eukaryota</taxon>
        <taxon>Metazoa</taxon>
        <taxon>Ecdysozoa</taxon>
        <taxon>Arthropoda</taxon>
        <taxon>Hexapoda</taxon>
        <taxon>Insecta</taxon>
        <taxon>Pterygota</taxon>
        <taxon>Neoptera</taxon>
        <taxon>Endopterygota</taxon>
        <taxon>Coleoptera</taxon>
        <taxon>Polyphaga</taxon>
        <taxon>Cucujiformia</taxon>
        <taxon>Chrysomeloidea</taxon>
        <taxon>Cerambycidae</taxon>
        <taxon>Lamiinae</taxon>
        <taxon>Monochamini</taxon>
        <taxon>Molorchus</taxon>
    </lineage>
</organism>
<evidence type="ECO:0000313" key="1">
    <source>
        <dbReference type="EMBL" id="KAJ8973017.1"/>
    </source>
</evidence>